<dbReference type="InterPro" id="IPR003439">
    <property type="entry name" value="ABC_transporter-like_ATP-bd"/>
</dbReference>
<evidence type="ECO:0000256" key="3">
    <source>
        <dbReference type="ARBA" id="ARBA00022741"/>
    </source>
</evidence>
<sequence length="483" mass="55864">MRKEILRMEHVTKSYAGVIYLDNFNMQIYKGEIMGLIPINRQGKSELIELLCQNSPIDYGRIYINNELVNYYEHSTNSINRVYVINQKSKLIQDLTVSDNIFVLRRGFKKYIINNKVLRGQVNKYLKEIGIYIDPDELIADLNPFEQCCVELVKAVITGANLIIISDITNILSVVDLSKLYQLVNFYADKGYSFLFVGNHHEEIFTICHRVSLMKDGTIIKVLDEQDMKNDLIKFYTISFTDNKQKIDRYNGQGILEFENICTGNLNKMSFSVKKGECVVLFDTNNTIYSDLLDLMNGELSPICGRILYNNQVYAENAARKALENGIAVISEDSIQKMIFYNLNYIDNLCFLIDKKIEKKIMKRKIKKSIIREYENILGEEIYLNDLSDLEPASLYNLVYYRLHLYNPNIVFCIQPFSGADMYLRKHISDLIYELKKKGITIIIIAVNISDTLSVADRLMIIEQGAVLKEYPKDEFESIHVIA</sequence>
<organism evidence="6 7">
    <name type="scientific">Anaerocolumna aminovalerica</name>
    <dbReference type="NCBI Taxonomy" id="1527"/>
    <lineage>
        <taxon>Bacteria</taxon>
        <taxon>Bacillati</taxon>
        <taxon>Bacillota</taxon>
        <taxon>Clostridia</taxon>
        <taxon>Lachnospirales</taxon>
        <taxon>Lachnospiraceae</taxon>
        <taxon>Anaerocolumna</taxon>
    </lineage>
</organism>
<accession>A0A1I5DBT0</accession>
<evidence type="ECO:0000313" key="7">
    <source>
        <dbReference type="Proteomes" id="UP000198806"/>
    </source>
</evidence>
<evidence type="ECO:0000259" key="5">
    <source>
        <dbReference type="PROSITE" id="PS50893"/>
    </source>
</evidence>
<evidence type="ECO:0000256" key="1">
    <source>
        <dbReference type="ARBA" id="ARBA00022448"/>
    </source>
</evidence>
<dbReference type="OrthoDB" id="2078674at2"/>
<keyword evidence="2" id="KW-0677">Repeat</keyword>
<dbReference type="InterPro" id="IPR027417">
    <property type="entry name" value="P-loop_NTPase"/>
</dbReference>
<keyword evidence="7" id="KW-1185">Reference proteome</keyword>
<dbReference type="EMBL" id="FOWD01000005">
    <property type="protein sequence ID" value="SFN96241.1"/>
    <property type="molecule type" value="Genomic_DNA"/>
</dbReference>
<keyword evidence="3" id="KW-0547">Nucleotide-binding</keyword>
<dbReference type="Gene3D" id="3.40.50.300">
    <property type="entry name" value="P-loop containing nucleotide triphosphate hydrolases"/>
    <property type="match status" value="2"/>
</dbReference>
<keyword evidence="4 6" id="KW-0067">ATP-binding</keyword>
<evidence type="ECO:0000256" key="4">
    <source>
        <dbReference type="ARBA" id="ARBA00022840"/>
    </source>
</evidence>
<dbReference type="AlphaFoldDB" id="A0A1I5DBT0"/>
<evidence type="ECO:0000313" key="6">
    <source>
        <dbReference type="EMBL" id="SFN96241.1"/>
    </source>
</evidence>
<gene>
    <name evidence="6" type="ORF">SAMN04489757_10597</name>
</gene>
<dbReference type="STRING" id="1527.SAMN04489757_10597"/>
<dbReference type="GO" id="GO:0005524">
    <property type="term" value="F:ATP binding"/>
    <property type="evidence" value="ECO:0007669"/>
    <property type="project" value="UniProtKB-KW"/>
</dbReference>
<dbReference type="PANTHER" id="PTHR43790:SF9">
    <property type="entry name" value="GALACTOFURANOSE TRANSPORTER ATP-BINDING PROTEIN YTFR"/>
    <property type="match status" value="1"/>
</dbReference>
<reference evidence="6 7" key="1">
    <citation type="submission" date="2016-10" db="EMBL/GenBank/DDBJ databases">
        <authorList>
            <person name="de Groot N.N."/>
        </authorList>
    </citation>
    <scope>NUCLEOTIDE SEQUENCE [LARGE SCALE GENOMIC DNA]</scope>
    <source>
        <strain evidence="6 7">DSM 1283</strain>
    </source>
</reference>
<feature type="domain" description="ABC transporter" evidence="5">
    <location>
        <begin position="6"/>
        <end position="241"/>
    </location>
</feature>
<dbReference type="Pfam" id="PF00005">
    <property type="entry name" value="ABC_tran"/>
    <property type="match status" value="1"/>
</dbReference>
<feature type="domain" description="ABC transporter" evidence="5">
    <location>
        <begin position="233"/>
        <end position="483"/>
    </location>
</feature>
<dbReference type="InterPro" id="IPR050107">
    <property type="entry name" value="ABC_carbohydrate_import_ATPase"/>
</dbReference>
<evidence type="ECO:0000256" key="2">
    <source>
        <dbReference type="ARBA" id="ARBA00022737"/>
    </source>
</evidence>
<dbReference type="GO" id="GO:0016887">
    <property type="term" value="F:ATP hydrolysis activity"/>
    <property type="evidence" value="ECO:0007669"/>
    <property type="project" value="InterPro"/>
</dbReference>
<dbReference type="RefSeq" id="WP_091684770.1">
    <property type="nucleotide sequence ID" value="NZ_BAABFM010000026.1"/>
</dbReference>
<dbReference type="PANTHER" id="PTHR43790">
    <property type="entry name" value="CARBOHYDRATE TRANSPORT ATP-BINDING PROTEIN MG119-RELATED"/>
    <property type="match status" value="1"/>
</dbReference>
<name>A0A1I5DBT0_9FIRM</name>
<dbReference type="Proteomes" id="UP000198806">
    <property type="component" value="Unassembled WGS sequence"/>
</dbReference>
<keyword evidence="1" id="KW-0813">Transport</keyword>
<proteinExistence type="predicted"/>
<dbReference type="PROSITE" id="PS50893">
    <property type="entry name" value="ABC_TRANSPORTER_2"/>
    <property type="match status" value="2"/>
</dbReference>
<protein>
    <submittedName>
        <fullName evidence="6">Monosaccharide ABC transporter ATP-binding protein, CUT2 family</fullName>
    </submittedName>
</protein>
<dbReference type="SUPFAM" id="SSF52540">
    <property type="entry name" value="P-loop containing nucleoside triphosphate hydrolases"/>
    <property type="match status" value="2"/>
</dbReference>